<evidence type="ECO:0000313" key="2">
    <source>
        <dbReference type="EMBL" id="JAS35815.1"/>
    </source>
</evidence>
<dbReference type="EMBL" id="GEDC01001483">
    <property type="protein sequence ID" value="JAS35815.1"/>
    <property type="molecule type" value="Transcribed_RNA"/>
</dbReference>
<dbReference type="Gene3D" id="1.10.150.20">
    <property type="entry name" value="5' to 3' exonuclease, C-terminal subdomain"/>
    <property type="match status" value="1"/>
</dbReference>
<dbReference type="Pfam" id="PF00476">
    <property type="entry name" value="DNA_pol_A"/>
    <property type="match status" value="1"/>
</dbReference>
<dbReference type="GO" id="GO:0006261">
    <property type="term" value="P:DNA-templated DNA replication"/>
    <property type="evidence" value="ECO:0007669"/>
    <property type="project" value="InterPro"/>
</dbReference>
<proteinExistence type="predicted"/>
<dbReference type="InterPro" id="IPR001098">
    <property type="entry name" value="DNA-dir_DNA_pol_A_palm_dom"/>
</dbReference>
<evidence type="ECO:0000259" key="1">
    <source>
        <dbReference type="SMART" id="SM00482"/>
    </source>
</evidence>
<reference evidence="2" key="1">
    <citation type="submission" date="2015-12" db="EMBL/GenBank/DDBJ databases">
        <title>De novo transcriptome assembly of four potential Pierce s Disease insect vectors from Arizona vineyards.</title>
        <authorList>
            <person name="Tassone E.E."/>
        </authorList>
    </citation>
    <scope>NUCLEOTIDE SEQUENCE</scope>
</reference>
<dbReference type="PANTHER" id="PTHR10133:SF62">
    <property type="entry name" value="DNA POLYMERASE THETA"/>
    <property type="match status" value="1"/>
</dbReference>
<protein>
    <recommendedName>
        <fullName evidence="1">DNA-directed DNA polymerase family A palm domain-containing protein</fullName>
    </recommendedName>
</protein>
<dbReference type="PRINTS" id="PR00868">
    <property type="entry name" value="DNAPOLI"/>
</dbReference>
<dbReference type="InterPro" id="IPR002298">
    <property type="entry name" value="DNA_polymerase_A"/>
</dbReference>
<dbReference type="SMART" id="SM00482">
    <property type="entry name" value="POLAc"/>
    <property type="match status" value="1"/>
</dbReference>
<feature type="non-terminal residue" evidence="2">
    <location>
        <position position="1"/>
    </location>
</feature>
<dbReference type="GO" id="GO:0097681">
    <property type="term" value="P:double-strand break repair via alternative nonhomologous end joining"/>
    <property type="evidence" value="ECO:0007669"/>
    <property type="project" value="TreeGrafter"/>
</dbReference>
<dbReference type="Gene3D" id="3.30.70.370">
    <property type="match status" value="1"/>
</dbReference>
<gene>
    <name evidence="2" type="ORF">g.3865</name>
</gene>
<dbReference type="FunFam" id="1.10.150.20:FF:000070">
    <property type="entry name" value="DNA polymerase I, putative"/>
    <property type="match status" value="1"/>
</dbReference>
<sequence length="383" mass="43449">AMVLSGMAWDYEYANCVWSHVETKVAELQEKAYSLCNKKFNLASKIDVLKVTSALRKANKDEEPKVFLDVIQKWKKLRFIKSRILSPLLLLSGERIHSKVYTYTATGRVCIIEPNLQTIPRDIEIDDDVISIRSAFIAKPGFVLIAADFCQLELRILAHLSQDKNLITNLTCPGDVFIAIAADWNNIAQDEVTDDLRQQTKQLCYGIIYGMGPKSLAQELEITEIEAKEMSRKFMEIYAGIEIYAKKCVEECRTNGFVMTLMCRKRFLPEINSAIQRNKVQAERQAVNTTIQGSAADIAKIAMVKIEKALSTFSQREITITPSCTAHMVLQLHDELIYEVNEDIYKEVCRIIRKEMEGCVKLSIPLPVKIKTGTSWGQLKAEL</sequence>
<dbReference type="GO" id="GO:0003887">
    <property type="term" value="F:DNA-directed DNA polymerase activity"/>
    <property type="evidence" value="ECO:0007669"/>
    <property type="project" value="InterPro"/>
</dbReference>
<dbReference type="CDD" id="cd08638">
    <property type="entry name" value="DNA_pol_A_theta"/>
    <property type="match status" value="1"/>
</dbReference>
<name>A0A1B6ED11_9HEMI</name>
<feature type="domain" description="DNA-directed DNA polymerase family A palm" evidence="1">
    <location>
        <begin position="130"/>
        <end position="344"/>
    </location>
</feature>
<dbReference type="InterPro" id="IPR043502">
    <property type="entry name" value="DNA/RNA_pol_sf"/>
</dbReference>
<dbReference type="PANTHER" id="PTHR10133">
    <property type="entry name" value="DNA POLYMERASE I"/>
    <property type="match status" value="1"/>
</dbReference>
<organism evidence="2">
    <name type="scientific">Clastoptera arizonana</name>
    <name type="common">Arizona spittle bug</name>
    <dbReference type="NCBI Taxonomy" id="38151"/>
    <lineage>
        <taxon>Eukaryota</taxon>
        <taxon>Metazoa</taxon>
        <taxon>Ecdysozoa</taxon>
        <taxon>Arthropoda</taxon>
        <taxon>Hexapoda</taxon>
        <taxon>Insecta</taxon>
        <taxon>Pterygota</taxon>
        <taxon>Neoptera</taxon>
        <taxon>Paraneoptera</taxon>
        <taxon>Hemiptera</taxon>
        <taxon>Auchenorrhyncha</taxon>
        <taxon>Cercopoidea</taxon>
        <taxon>Clastopteridae</taxon>
        <taxon>Clastoptera</taxon>
    </lineage>
</organism>
<accession>A0A1B6ED11</accession>
<dbReference type="AlphaFoldDB" id="A0A1B6ED11"/>
<dbReference type="SUPFAM" id="SSF56672">
    <property type="entry name" value="DNA/RNA polymerases"/>
    <property type="match status" value="1"/>
</dbReference>
<dbReference type="GO" id="GO:0003677">
    <property type="term" value="F:DNA binding"/>
    <property type="evidence" value="ECO:0007669"/>
    <property type="project" value="InterPro"/>
</dbReference>